<organism evidence="6 7">
    <name type="scientific">Ktedonospora formicarum</name>
    <dbReference type="NCBI Taxonomy" id="2778364"/>
    <lineage>
        <taxon>Bacteria</taxon>
        <taxon>Bacillati</taxon>
        <taxon>Chloroflexota</taxon>
        <taxon>Ktedonobacteria</taxon>
        <taxon>Ktedonobacterales</taxon>
        <taxon>Ktedonobacteraceae</taxon>
        <taxon>Ktedonospora</taxon>
    </lineage>
</organism>
<dbReference type="InterPro" id="IPR044946">
    <property type="entry name" value="Restrct_endonuc_typeI_TRD_sf"/>
</dbReference>
<evidence type="ECO:0000256" key="4">
    <source>
        <dbReference type="SAM" id="Coils"/>
    </source>
</evidence>
<dbReference type="Pfam" id="PF01420">
    <property type="entry name" value="Methylase_S"/>
    <property type="match status" value="2"/>
</dbReference>
<dbReference type="AlphaFoldDB" id="A0A8J3MY10"/>
<dbReference type="Gene3D" id="1.10.287.1120">
    <property type="entry name" value="Bipartite methylase S protein"/>
    <property type="match status" value="1"/>
</dbReference>
<evidence type="ECO:0000313" key="7">
    <source>
        <dbReference type="Proteomes" id="UP000612362"/>
    </source>
</evidence>
<dbReference type="SUPFAM" id="SSF116734">
    <property type="entry name" value="DNA methylase specificity domain"/>
    <property type="match status" value="2"/>
</dbReference>
<keyword evidence="4" id="KW-0175">Coiled coil</keyword>
<dbReference type="InterPro" id="IPR052021">
    <property type="entry name" value="Type-I_RS_S_subunit"/>
</dbReference>
<keyword evidence="7" id="KW-1185">Reference proteome</keyword>
<accession>A0A8J3MY10</accession>
<evidence type="ECO:0000256" key="3">
    <source>
        <dbReference type="ARBA" id="ARBA00023125"/>
    </source>
</evidence>
<dbReference type="PANTHER" id="PTHR30408:SF12">
    <property type="entry name" value="TYPE I RESTRICTION ENZYME MJAVIII SPECIFICITY SUBUNIT"/>
    <property type="match status" value="1"/>
</dbReference>
<dbReference type="EMBL" id="BNJF01000004">
    <property type="protein sequence ID" value="GHO49175.1"/>
    <property type="molecule type" value="Genomic_DNA"/>
</dbReference>
<proteinExistence type="inferred from homology"/>
<feature type="domain" description="Type I restriction modification DNA specificity" evidence="5">
    <location>
        <begin position="260"/>
        <end position="365"/>
    </location>
</feature>
<gene>
    <name evidence="6" type="ORF">KSX_73380</name>
</gene>
<reference evidence="6" key="1">
    <citation type="submission" date="2020-10" db="EMBL/GenBank/DDBJ databases">
        <title>Taxonomic study of unclassified bacteria belonging to the class Ktedonobacteria.</title>
        <authorList>
            <person name="Yabe S."/>
            <person name="Wang C.M."/>
            <person name="Zheng Y."/>
            <person name="Sakai Y."/>
            <person name="Cavaletti L."/>
            <person name="Monciardini P."/>
            <person name="Donadio S."/>
        </authorList>
    </citation>
    <scope>NUCLEOTIDE SEQUENCE</scope>
    <source>
        <strain evidence="6">SOSP1-1</strain>
    </source>
</reference>
<evidence type="ECO:0000313" key="6">
    <source>
        <dbReference type="EMBL" id="GHO49175.1"/>
    </source>
</evidence>
<keyword evidence="2" id="KW-0680">Restriction system</keyword>
<dbReference type="GO" id="GO:0009307">
    <property type="term" value="P:DNA restriction-modification system"/>
    <property type="evidence" value="ECO:0007669"/>
    <property type="project" value="UniProtKB-KW"/>
</dbReference>
<dbReference type="Proteomes" id="UP000612362">
    <property type="component" value="Unassembled WGS sequence"/>
</dbReference>
<dbReference type="CDD" id="cd17267">
    <property type="entry name" value="RMtype1_S_EcoAO83I-TRD1-CR1_like"/>
    <property type="match status" value="1"/>
</dbReference>
<evidence type="ECO:0000259" key="5">
    <source>
        <dbReference type="Pfam" id="PF01420"/>
    </source>
</evidence>
<dbReference type="PANTHER" id="PTHR30408">
    <property type="entry name" value="TYPE-1 RESTRICTION ENZYME ECOKI SPECIFICITY PROTEIN"/>
    <property type="match status" value="1"/>
</dbReference>
<name>A0A8J3MY10_9CHLR</name>
<dbReference type="GO" id="GO:0003677">
    <property type="term" value="F:DNA binding"/>
    <property type="evidence" value="ECO:0007669"/>
    <property type="project" value="UniProtKB-KW"/>
</dbReference>
<evidence type="ECO:0000256" key="1">
    <source>
        <dbReference type="ARBA" id="ARBA00010923"/>
    </source>
</evidence>
<evidence type="ECO:0000256" key="2">
    <source>
        <dbReference type="ARBA" id="ARBA00022747"/>
    </source>
</evidence>
<comment type="caution">
    <text evidence="6">The sequence shown here is derived from an EMBL/GenBank/DDBJ whole genome shotgun (WGS) entry which is preliminary data.</text>
</comment>
<dbReference type="RefSeq" id="WP_220198283.1">
    <property type="nucleotide sequence ID" value="NZ_BNJF01000004.1"/>
</dbReference>
<sequence>MNHNWLATTLGNVLTLQRGYDLPASQRSALGNFPVVSTAGITGFHDTYKVEPPGVVIRRYGSLGSVFYVTEPFWPLNTTLFVKDFKGNCPLFIYYLLQSINFDKLSEKTGIPGVNRNDAHRLPVFLPTLTEQHRIANILSTCDRTIDLTTQLIAAKQQHKRGLMQQLLTGKKRFSQFIHSNEFQNTEIGLIPSDWHCTDIASIAKHISERNSSGEDLPVLSCTKYDGLVDSLKYFGRKIFSDDTSTYKVVRLHQFAYATNHIEEGSIGYQELYDRALISPMYTVFQTNSIVHDKFLYALLKTETYRQIFERSTSASVDRRGSLRWNEFSRIKVPLPSLDEQKYIAEVLDACDNELVLLSRKLELLKQQKQGLMQQLLTGKVRAKV</sequence>
<feature type="coiled-coil region" evidence="4">
    <location>
        <begin position="348"/>
        <end position="375"/>
    </location>
</feature>
<keyword evidence="3" id="KW-0238">DNA-binding</keyword>
<comment type="similarity">
    <text evidence="1">Belongs to the type-I restriction system S methylase family.</text>
</comment>
<protein>
    <submittedName>
        <fullName evidence="6">Type I restriction-modification system subunit S</fullName>
    </submittedName>
</protein>
<dbReference type="Gene3D" id="3.90.220.20">
    <property type="entry name" value="DNA methylase specificity domains"/>
    <property type="match status" value="2"/>
</dbReference>
<dbReference type="InterPro" id="IPR000055">
    <property type="entry name" value="Restrct_endonuc_typeI_TRD"/>
</dbReference>
<feature type="domain" description="Type I restriction modification DNA specificity" evidence="5">
    <location>
        <begin position="4"/>
        <end position="154"/>
    </location>
</feature>